<accession>A0A1R3G754</accession>
<dbReference type="EMBL" id="AWWV01015097">
    <property type="protein sequence ID" value="OMO53886.1"/>
    <property type="molecule type" value="Genomic_DNA"/>
</dbReference>
<dbReference type="AlphaFoldDB" id="A0A1R3G754"/>
<dbReference type="Proteomes" id="UP000188268">
    <property type="component" value="Unassembled WGS sequence"/>
</dbReference>
<evidence type="ECO:0000313" key="2">
    <source>
        <dbReference type="Proteomes" id="UP000188268"/>
    </source>
</evidence>
<organism evidence="1 2">
    <name type="scientific">Corchorus capsularis</name>
    <name type="common">Jute</name>
    <dbReference type="NCBI Taxonomy" id="210143"/>
    <lineage>
        <taxon>Eukaryota</taxon>
        <taxon>Viridiplantae</taxon>
        <taxon>Streptophyta</taxon>
        <taxon>Embryophyta</taxon>
        <taxon>Tracheophyta</taxon>
        <taxon>Spermatophyta</taxon>
        <taxon>Magnoliopsida</taxon>
        <taxon>eudicotyledons</taxon>
        <taxon>Gunneridae</taxon>
        <taxon>Pentapetalae</taxon>
        <taxon>rosids</taxon>
        <taxon>malvids</taxon>
        <taxon>Malvales</taxon>
        <taxon>Malvaceae</taxon>
        <taxon>Grewioideae</taxon>
        <taxon>Apeibeae</taxon>
        <taxon>Corchorus</taxon>
    </lineage>
</organism>
<proteinExistence type="predicted"/>
<name>A0A1R3G754_COCAP</name>
<comment type="caution">
    <text evidence="1">The sequence shown here is derived from an EMBL/GenBank/DDBJ whole genome shotgun (WGS) entry which is preliminary data.</text>
</comment>
<protein>
    <submittedName>
        <fullName evidence="1">Uncharacterized protein</fullName>
    </submittedName>
</protein>
<reference evidence="1 2" key="1">
    <citation type="submission" date="2013-09" db="EMBL/GenBank/DDBJ databases">
        <title>Corchorus capsularis genome sequencing.</title>
        <authorList>
            <person name="Alam M."/>
            <person name="Haque M.S."/>
            <person name="Islam M.S."/>
            <person name="Emdad E.M."/>
            <person name="Islam M.M."/>
            <person name="Ahmed B."/>
            <person name="Halim A."/>
            <person name="Hossen Q.M.M."/>
            <person name="Hossain M.Z."/>
            <person name="Ahmed R."/>
            <person name="Khan M.M."/>
            <person name="Islam R."/>
            <person name="Rashid M.M."/>
            <person name="Khan S.A."/>
            <person name="Rahman M.S."/>
            <person name="Alam M."/>
        </authorList>
    </citation>
    <scope>NUCLEOTIDE SEQUENCE [LARGE SCALE GENOMIC DNA]</scope>
    <source>
        <strain evidence="2">cv. CVL-1</strain>
        <tissue evidence="1">Whole seedling</tissue>
    </source>
</reference>
<dbReference type="Gramene" id="OMO53886">
    <property type="protein sequence ID" value="OMO53886"/>
    <property type="gene ID" value="CCACVL1_28267"/>
</dbReference>
<sequence length="46" mass="5483">MALAKLWILVSHKFTAQTLIIVKKQYYSQEIVNFQRRKSGIFQLEL</sequence>
<keyword evidence="2" id="KW-1185">Reference proteome</keyword>
<gene>
    <name evidence="1" type="ORF">CCACVL1_28267</name>
</gene>
<evidence type="ECO:0000313" key="1">
    <source>
        <dbReference type="EMBL" id="OMO53886.1"/>
    </source>
</evidence>